<evidence type="ECO:0000256" key="10">
    <source>
        <dbReference type="RuleBase" id="RU361115"/>
    </source>
</evidence>
<dbReference type="InParanoid" id="B0XAF7"/>
<keyword evidence="7 10" id="KW-0443">Lipid metabolism</keyword>
<dbReference type="PROSITE" id="PS01188">
    <property type="entry name" value="ELO"/>
    <property type="match status" value="1"/>
</dbReference>
<evidence type="ECO:0000256" key="4">
    <source>
        <dbReference type="ARBA" id="ARBA00022692"/>
    </source>
</evidence>
<organism>
    <name type="scientific">Culex quinquefasciatus</name>
    <name type="common">Southern house mosquito</name>
    <name type="synonym">Culex pungens</name>
    <dbReference type="NCBI Taxonomy" id="7176"/>
    <lineage>
        <taxon>Eukaryota</taxon>
        <taxon>Metazoa</taxon>
        <taxon>Ecdysozoa</taxon>
        <taxon>Arthropoda</taxon>
        <taxon>Hexapoda</taxon>
        <taxon>Insecta</taxon>
        <taxon>Pterygota</taxon>
        <taxon>Neoptera</taxon>
        <taxon>Endopterygota</taxon>
        <taxon>Diptera</taxon>
        <taxon>Nematocera</taxon>
        <taxon>Culicoidea</taxon>
        <taxon>Culicidae</taxon>
        <taxon>Culicinae</taxon>
        <taxon>Culicini</taxon>
        <taxon>Culex</taxon>
        <taxon>Culex</taxon>
    </lineage>
</organism>
<evidence type="ECO:0000256" key="6">
    <source>
        <dbReference type="ARBA" id="ARBA00022989"/>
    </source>
</evidence>
<comment type="caution">
    <text evidence="10">Lacks conserved residue(s) required for the propagation of feature annotation.</text>
</comment>
<evidence type="ECO:0000256" key="5">
    <source>
        <dbReference type="ARBA" id="ARBA00022832"/>
    </source>
</evidence>
<feature type="transmembrane region" description="Helical" evidence="10">
    <location>
        <begin position="72"/>
        <end position="95"/>
    </location>
</feature>
<dbReference type="GO" id="GO:0042761">
    <property type="term" value="P:very long-chain fatty acid biosynthetic process"/>
    <property type="evidence" value="ECO:0007669"/>
    <property type="project" value="TreeGrafter"/>
</dbReference>
<dbReference type="VEuPathDB" id="VectorBase:CPIJ016353"/>
<dbReference type="Proteomes" id="UP000002320">
    <property type="component" value="Unassembled WGS sequence"/>
</dbReference>
<evidence type="ECO:0000256" key="8">
    <source>
        <dbReference type="ARBA" id="ARBA00023136"/>
    </source>
</evidence>
<keyword evidence="6 10" id="KW-1133">Transmembrane helix</keyword>
<evidence type="ECO:0000256" key="2">
    <source>
        <dbReference type="ARBA" id="ARBA00022516"/>
    </source>
</evidence>
<dbReference type="PANTHER" id="PTHR11157:SF116">
    <property type="entry name" value="ELONGATION OF VERY LONG CHAIN FATTY ACIDS PROTEIN-RELATED"/>
    <property type="match status" value="1"/>
</dbReference>
<reference evidence="11" key="1">
    <citation type="submission" date="2007-03" db="EMBL/GenBank/DDBJ databases">
        <title>Annotation of Culex pipiens quinquefasciatus.</title>
        <authorList>
            <consortium name="The Broad Institute Genome Sequencing Platform"/>
            <person name="Atkinson P.W."/>
            <person name="Hemingway J."/>
            <person name="Christensen B.M."/>
            <person name="Higgs S."/>
            <person name="Kodira C."/>
            <person name="Hannick L."/>
            <person name="Megy K."/>
            <person name="O'Leary S."/>
            <person name="Pearson M."/>
            <person name="Haas B.J."/>
            <person name="Mauceli E."/>
            <person name="Wortman J.R."/>
            <person name="Lee N.H."/>
            <person name="Guigo R."/>
            <person name="Stanke M."/>
            <person name="Alvarado L."/>
            <person name="Amedeo P."/>
            <person name="Antoine C.H."/>
            <person name="Arensburger P."/>
            <person name="Bidwell S.L."/>
            <person name="Crawford M."/>
            <person name="Camaro F."/>
            <person name="Devon K."/>
            <person name="Engels R."/>
            <person name="Hammond M."/>
            <person name="Howarth C."/>
            <person name="Koehrsen M."/>
            <person name="Lawson D."/>
            <person name="Montgomery P."/>
            <person name="Nene V."/>
            <person name="Nusbaum C."/>
            <person name="Puiu D."/>
            <person name="Romero-Severson J."/>
            <person name="Severson D.W."/>
            <person name="Shumway M."/>
            <person name="Sisk P."/>
            <person name="Stolte C."/>
            <person name="Zeng Q."/>
            <person name="Eisenstadt E."/>
            <person name="Fraser-Liggett C."/>
            <person name="Strausberg R."/>
            <person name="Galagan J."/>
            <person name="Birren B."/>
            <person name="Collins F.H."/>
        </authorList>
    </citation>
    <scope>NUCLEOTIDE SEQUENCE [LARGE SCALE GENOMIC DNA]</scope>
    <source>
        <strain evidence="11">JHB</strain>
    </source>
</reference>
<accession>B0XAF7</accession>
<keyword evidence="13" id="KW-1185">Reference proteome</keyword>
<dbReference type="STRING" id="7176.B0XAF7"/>
<dbReference type="GO" id="GO:0034626">
    <property type="term" value="P:fatty acid elongation, polyunsaturated fatty acid"/>
    <property type="evidence" value="ECO:0007669"/>
    <property type="project" value="TreeGrafter"/>
</dbReference>
<protein>
    <recommendedName>
        <fullName evidence="10">Elongation of very long chain fatty acids protein</fullName>
        <ecNumber evidence="10">2.3.1.199</ecNumber>
    </recommendedName>
    <alternativeName>
        <fullName evidence="10">Very-long-chain 3-oxoacyl-CoA synthase</fullName>
    </alternativeName>
</protein>
<dbReference type="EMBL" id="DS232581">
    <property type="protein sequence ID" value="EDS43654.1"/>
    <property type="molecule type" value="Genomic_DNA"/>
</dbReference>
<dbReference type="GO" id="GO:0030148">
    <property type="term" value="P:sphingolipid biosynthetic process"/>
    <property type="evidence" value="ECO:0007669"/>
    <property type="project" value="TreeGrafter"/>
</dbReference>
<feature type="transmembrane region" description="Helical" evidence="10">
    <location>
        <begin position="115"/>
        <end position="136"/>
    </location>
</feature>
<keyword evidence="2 10" id="KW-0444">Lipid biosynthesis</keyword>
<dbReference type="GO" id="GO:0009922">
    <property type="term" value="F:fatty acid elongase activity"/>
    <property type="evidence" value="ECO:0007669"/>
    <property type="project" value="UniProtKB-EC"/>
</dbReference>
<gene>
    <name evidence="12" type="primary">6049943</name>
    <name evidence="11" type="ORF">CpipJ_CPIJ016353</name>
</gene>
<dbReference type="KEGG" id="cqu:CpipJ_CPIJ016353"/>
<evidence type="ECO:0000256" key="7">
    <source>
        <dbReference type="ARBA" id="ARBA00023098"/>
    </source>
</evidence>
<evidence type="ECO:0000256" key="9">
    <source>
        <dbReference type="ARBA" id="ARBA00023160"/>
    </source>
</evidence>
<name>B0XAF7_CULQU</name>
<comment type="similarity">
    <text evidence="10">Belongs to the ELO family.</text>
</comment>
<feature type="transmembrane region" description="Helical" evidence="10">
    <location>
        <begin position="34"/>
        <end position="51"/>
    </location>
</feature>
<dbReference type="EC" id="2.3.1.199" evidence="10"/>
<dbReference type="GO" id="GO:0019367">
    <property type="term" value="P:fatty acid elongation, saturated fatty acid"/>
    <property type="evidence" value="ECO:0007669"/>
    <property type="project" value="TreeGrafter"/>
</dbReference>
<keyword evidence="9 10" id="KW-0275">Fatty acid biosynthesis</keyword>
<sequence length="267" mass="31201">MEALLSKITHGYNYFMVESRDSRNSGLPLINSSWQVPAIVAIYLLTVLKIGPRFMENRKAYDLKNVIWSYNLFQILANGALFFAEFYLIGIRTDFNYVCQPVDFSPSKTGYEELYMTYAYFLIKIVELTDTLFFVLRKKQSHVTFLHVYHHSIMLTMSYLAVLFVPGGHIYLLGLWNTLVHVVLYQFYNLQLFQSPWAARFKSLLPKMQLAQFVHLAYHFGRPAILGIDCGFPMVWHWLGFSQAFFILIMSLNIYINSFMQKSKKQA</sequence>
<evidence type="ECO:0000313" key="11">
    <source>
        <dbReference type="EMBL" id="EDS43654.1"/>
    </source>
</evidence>
<dbReference type="AlphaFoldDB" id="B0XAF7"/>
<evidence type="ECO:0000256" key="1">
    <source>
        <dbReference type="ARBA" id="ARBA00004141"/>
    </source>
</evidence>
<dbReference type="InterPro" id="IPR030457">
    <property type="entry name" value="ELO_CS"/>
</dbReference>
<dbReference type="GO" id="GO:0034625">
    <property type="term" value="P:fatty acid elongation, monounsaturated fatty acid"/>
    <property type="evidence" value="ECO:0007669"/>
    <property type="project" value="TreeGrafter"/>
</dbReference>
<keyword evidence="4 10" id="KW-0812">Transmembrane</keyword>
<dbReference type="OrthoDB" id="434092at2759"/>
<evidence type="ECO:0000313" key="13">
    <source>
        <dbReference type="Proteomes" id="UP000002320"/>
    </source>
</evidence>
<proteinExistence type="inferred from homology"/>
<feature type="transmembrane region" description="Helical" evidence="10">
    <location>
        <begin position="234"/>
        <end position="256"/>
    </location>
</feature>
<keyword evidence="5 10" id="KW-0276">Fatty acid metabolism</keyword>
<comment type="subcellular location">
    <subcellularLocation>
        <location evidence="1">Membrane</location>
        <topology evidence="1">Multi-pass membrane protein</topology>
    </subcellularLocation>
</comment>
<dbReference type="GO" id="GO:0005789">
    <property type="term" value="C:endoplasmic reticulum membrane"/>
    <property type="evidence" value="ECO:0007669"/>
    <property type="project" value="TreeGrafter"/>
</dbReference>
<dbReference type="InterPro" id="IPR002076">
    <property type="entry name" value="ELO_fam"/>
</dbReference>
<dbReference type="Pfam" id="PF01151">
    <property type="entry name" value="ELO"/>
    <property type="match status" value="1"/>
</dbReference>
<dbReference type="OMA" id="FVIMFFH"/>
<dbReference type="eggNOG" id="KOG3071">
    <property type="taxonomic scope" value="Eukaryota"/>
</dbReference>
<evidence type="ECO:0000313" key="12">
    <source>
        <dbReference type="EnsemblMetazoa" id="CPIJ016353-PA"/>
    </source>
</evidence>
<dbReference type="EnsemblMetazoa" id="CPIJ016353-RA">
    <property type="protein sequence ID" value="CPIJ016353-PA"/>
    <property type="gene ID" value="CPIJ016353"/>
</dbReference>
<comment type="catalytic activity">
    <reaction evidence="10">
        <text>a very-long-chain acyl-CoA + malonyl-CoA + H(+) = a very-long-chain 3-oxoacyl-CoA + CO2 + CoA</text>
        <dbReference type="Rhea" id="RHEA:32727"/>
        <dbReference type="ChEBI" id="CHEBI:15378"/>
        <dbReference type="ChEBI" id="CHEBI:16526"/>
        <dbReference type="ChEBI" id="CHEBI:57287"/>
        <dbReference type="ChEBI" id="CHEBI:57384"/>
        <dbReference type="ChEBI" id="CHEBI:90725"/>
        <dbReference type="ChEBI" id="CHEBI:90736"/>
        <dbReference type="EC" id="2.3.1.199"/>
    </reaction>
</comment>
<keyword evidence="3 10" id="KW-0808">Transferase</keyword>
<keyword evidence="8 10" id="KW-0472">Membrane</keyword>
<dbReference type="HOGENOM" id="CLU_048483_0_2_1"/>
<evidence type="ECO:0000256" key="3">
    <source>
        <dbReference type="ARBA" id="ARBA00022679"/>
    </source>
</evidence>
<dbReference type="PANTHER" id="PTHR11157">
    <property type="entry name" value="FATTY ACID ACYL TRANSFERASE-RELATED"/>
    <property type="match status" value="1"/>
</dbReference>
<reference evidence="12" key="2">
    <citation type="submission" date="2020-05" db="UniProtKB">
        <authorList>
            <consortium name="EnsemblMetazoa"/>
        </authorList>
    </citation>
    <scope>IDENTIFICATION</scope>
    <source>
        <strain evidence="12">JHB</strain>
    </source>
</reference>
<dbReference type="VEuPathDB" id="VectorBase:CQUJHB002322"/>